<dbReference type="RefSeq" id="WP_158502513.1">
    <property type="nucleotide sequence ID" value="NZ_BJOA01000229.1"/>
</dbReference>
<dbReference type="GeneID" id="43759393"/>
<evidence type="ECO:0000313" key="3">
    <source>
        <dbReference type="Proteomes" id="UP000182836"/>
    </source>
</evidence>
<protein>
    <submittedName>
        <fullName evidence="2">Uncharacterized protein</fullName>
    </submittedName>
</protein>
<accession>A0A1G8H6K3</accession>
<keyword evidence="1" id="KW-0812">Transmembrane</keyword>
<proteinExistence type="predicted"/>
<gene>
    <name evidence="2" type="ORF">SAMN04487909_101269</name>
</gene>
<feature type="transmembrane region" description="Helical" evidence="1">
    <location>
        <begin position="22"/>
        <end position="43"/>
    </location>
</feature>
<organism evidence="2 3">
    <name type="scientific">Aneurinibacillus migulanus</name>
    <name type="common">Bacillus migulanus</name>
    <dbReference type="NCBI Taxonomy" id="47500"/>
    <lineage>
        <taxon>Bacteria</taxon>
        <taxon>Bacillati</taxon>
        <taxon>Bacillota</taxon>
        <taxon>Bacilli</taxon>
        <taxon>Bacillales</taxon>
        <taxon>Paenibacillaceae</taxon>
        <taxon>Aneurinibacillus group</taxon>
        <taxon>Aneurinibacillus</taxon>
    </lineage>
</organism>
<keyword evidence="1" id="KW-1133">Transmembrane helix</keyword>
<sequence length="45" mass="5084">MLNRDEIKEYCEDEPNSYGTGMLLSFIIGAVIAIMMVWGISMLEV</sequence>
<name>A0A1G8H6K3_ANEMI</name>
<keyword evidence="1" id="KW-0472">Membrane</keyword>
<evidence type="ECO:0000256" key="1">
    <source>
        <dbReference type="SAM" id="Phobius"/>
    </source>
</evidence>
<dbReference type="AlphaFoldDB" id="A0A1G8H6K3"/>
<dbReference type="Proteomes" id="UP000182836">
    <property type="component" value="Unassembled WGS sequence"/>
</dbReference>
<evidence type="ECO:0000313" key="2">
    <source>
        <dbReference type="EMBL" id="SDI02161.1"/>
    </source>
</evidence>
<reference evidence="2 3" key="1">
    <citation type="submission" date="2016-10" db="EMBL/GenBank/DDBJ databases">
        <authorList>
            <person name="de Groot N.N."/>
        </authorList>
    </citation>
    <scope>NUCLEOTIDE SEQUENCE [LARGE SCALE GENOMIC DNA]</scope>
    <source>
        <strain evidence="2 3">DSM 2895</strain>
    </source>
</reference>
<dbReference type="EMBL" id="FNED01000001">
    <property type="protein sequence ID" value="SDI02161.1"/>
    <property type="molecule type" value="Genomic_DNA"/>
</dbReference>